<dbReference type="EMBL" id="SIOP01000001">
    <property type="protein sequence ID" value="TAY50924.1"/>
    <property type="molecule type" value="Genomic_DNA"/>
</dbReference>
<protein>
    <submittedName>
        <fullName evidence="1">Uncharacterized protein</fullName>
    </submittedName>
</protein>
<accession>A0A7M3DQJ9</accession>
<dbReference type="AlphaFoldDB" id="A0A7M3DQJ9"/>
<evidence type="ECO:0000313" key="2">
    <source>
        <dbReference type="Proteomes" id="UP000292974"/>
    </source>
</evidence>
<organism evidence="1 2">
    <name type="scientific">Rhizobium leguminosarum</name>
    <dbReference type="NCBI Taxonomy" id="384"/>
    <lineage>
        <taxon>Bacteria</taxon>
        <taxon>Pseudomonadati</taxon>
        <taxon>Pseudomonadota</taxon>
        <taxon>Alphaproteobacteria</taxon>
        <taxon>Hyphomicrobiales</taxon>
        <taxon>Rhizobiaceae</taxon>
        <taxon>Rhizobium/Agrobacterium group</taxon>
        <taxon>Rhizobium</taxon>
    </lineage>
</organism>
<sequence>MMGRIATATSFVLIIIMIMSCASTIPPALLVCKDEPRYTGRPNVSAADVLEFADKVAIAGADCRARLRAVKKIIDGK</sequence>
<comment type="caution">
    <text evidence="1">The sequence shown here is derived from an EMBL/GenBank/DDBJ whole genome shotgun (WGS) entry which is preliminary data.</text>
</comment>
<dbReference type="RefSeq" id="WP_130715812.1">
    <property type="nucleotide sequence ID" value="NZ_SIOP01000001.1"/>
</dbReference>
<dbReference type="PROSITE" id="PS51257">
    <property type="entry name" value="PROKAR_LIPOPROTEIN"/>
    <property type="match status" value="1"/>
</dbReference>
<name>A0A7M3DQJ9_RHILE</name>
<reference evidence="1 2" key="1">
    <citation type="submission" date="2019-02" db="EMBL/GenBank/DDBJ databases">
        <title>The genomic architecture of introgression among sibling species of bacteria.</title>
        <authorList>
            <person name="Cavassim M.I.A."/>
            <person name="Moeskjaer S."/>
            <person name="Moslemi C."/>
            <person name="Fields B."/>
            <person name="Bachmann A."/>
            <person name="Vilhjalmsson B."/>
            <person name="Schierup M.H."/>
            <person name="Young J.P.W."/>
            <person name="Andersen S.U."/>
        </authorList>
    </citation>
    <scope>NUCLEOTIDE SEQUENCE [LARGE SCALE GENOMIC DNA]</scope>
    <source>
        <strain evidence="1 2">SM135B</strain>
    </source>
</reference>
<evidence type="ECO:0000313" key="1">
    <source>
        <dbReference type="EMBL" id="TAY50924.1"/>
    </source>
</evidence>
<proteinExistence type="predicted"/>
<dbReference type="Proteomes" id="UP000292974">
    <property type="component" value="Unassembled WGS sequence"/>
</dbReference>
<gene>
    <name evidence="1" type="ORF">ELH90_03975</name>
</gene>